<dbReference type="EMBL" id="JBDJNQ010000038">
    <property type="protein sequence ID" value="MEN5380809.1"/>
    <property type="molecule type" value="Genomic_DNA"/>
</dbReference>
<organism evidence="3 4">
    <name type="scientific">Sphingobacterium kitahiroshimense</name>
    <dbReference type="NCBI Taxonomy" id="470446"/>
    <lineage>
        <taxon>Bacteria</taxon>
        <taxon>Pseudomonadati</taxon>
        <taxon>Bacteroidota</taxon>
        <taxon>Sphingobacteriia</taxon>
        <taxon>Sphingobacteriales</taxon>
        <taxon>Sphingobacteriaceae</taxon>
        <taxon>Sphingobacterium</taxon>
    </lineage>
</organism>
<dbReference type="InterPro" id="IPR036388">
    <property type="entry name" value="WH-like_DNA-bd_sf"/>
</dbReference>
<dbReference type="InterPro" id="IPR052057">
    <property type="entry name" value="IS150/IS1296_orfA-like"/>
</dbReference>
<feature type="domain" description="Insertion element IS150 protein InsJ-like helix-turn-helix" evidence="2">
    <location>
        <begin position="67"/>
        <end position="120"/>
    </location>
</feature>
<dbReference type="Gene3D" id="1.10.10.10">
    <property type="entry name" value="Winged helix-like DNA-binding domain superfamily/Winged helix DNA-binding domain"/>
    <property type="match status" value="2"/>
</dbReference>
<dbReference type="PANTHER" id="PTHR33795">
    <property type="entry name" value="INSERTION ELEMENT IS150 PROTEIN INSJ"/>
    <property type="match status" value="1"/>
</dbReference>
<dbReference type="InterPro" id="IPR010921">
    <property type="entry name" value="Trp_repressor/repl_initiator"/>
</dbReference>
<comment type="similarity">
    <text evidence="1">Belongs to the IS150/IS1296 orfA family.</text>
</comment>
<gene>
    <name evidence="3" type="ORF">ABE541_26350</name>
</gene>
<dbReference type="Pfam" id="PF01527">
    <property type="entry name" value="HTH_Tnp_1"/>
    <property type="match status" value="1"/>
</dbReference>
<dbReference type="SUPFAM" id="SSF46689">
    <property type="entry name" value="Homeodomain-like"/>
    <property type="match status" value="1"/>
</dbReference>
<evidence type="ECO:0000256" key="1">
    <source>
        <dbReference type="ARBA" id="ARBA00038232"/>
    </source>
</evidence>
<dbReference type="RefSeq" id="WP_346583760.1">
    <property type="nucleotide sequence ID" value="NZ_JBDJLH010000013.1"/>
</dbReference>
<proteinExistence type="inferred from homology"/>
<dbReference type="InterPro" id="IPR055247">
    <property type="entry name" value="InsJ-like_HTH"/>
</dbReference>
<name>A0ABV0C1V5_9SPHI</name>
<dbReference type="Proteomes" id="UP001409291">
    <property type="component" value="Unassembled WGS sequence"/>
</dbReference>
<dbReference type="InterPro" id="IPR002514">
    <property type="entry name" value="Transposase_8"/>
</dbReference>
<dbReference type="SUPFAM" id="SSF48295">
    <property type="entry name" value="TrpR-like"/>
    <property type="match status" value="1"/>
</dbReference>
<evidence type="ECO:0000313" key="4">
    <source>
        <dbReference type="Proteomes" id="UP001409291"/>
    </source>
</evidence>
<reference evidence="3 4" key="1">
    <citation type="submission" date="2024-04" db="EMBL/GenBank/DDBJ databases">
        <title>WGS of bacteria from Torrens River.</title>
        <authorList>
            <person name="Wyrsch E.R."/>
            <person name="Drigo B."/>
        </authorList>
    </citation>
    <scope>NUCLEOTIDE SEQUENCE [LARGE SCALE GENOMIC DNA]</scope>
    <source>
        <strain evidence="3 4">TWI391</strain>
    </source>
</reference>
<accession>A0ABV0C1V5</accession>
<evidence type="ECO:0000313" key="3">
    <source>
        <dbReference type="EMBL" id="MEN5380809.1"/>
    </source>
</evidence>
<sequence length="179" mass="20599">MSKKQKYDFEFKLRLVTIILQGKDSICSLAKNEGLSKSNLQYWLRLYEYYGEQGLYGVAKKSFTKEEKVQIIQEYQASGLSLADTSVKHRISNPSVLLQWNKKFQRNGFAGLADNRGKPRKSDTINNKMTKKTTIPGINPAMSEVEKLRIEVEYLRAENDYLKKLEALAQSKQAKKKKP</sequence>
<dbReference type="PANTHER" id="PTHR33795:SF1">
    <property type="entry name" value="INSERTION ELEMENT IS150 PROTEIN INSJ"/>
    <property type="match status" value="1"/>
</dbReference>
<protein>
    <submittedName>
        <fullName evidence="3">Helix-turn-helix domain-containing protein</fullName>
    </submittedName>
</protein>
<evidence type="ECO:0000259" key="2">
    <source>
        <dbReference type="Pfam" id="PF13518"/>
    </source>
</evidence>
<dbReference type="InterPro" id="IPR009057">
    <property type="entry name" value="Homeodomain-like_sf"/>
</dbReference>
<dbReference type="Pfam" id="PF13518">
    <property type="entry name" value="HTH_28"/>
    <property type="match status" value="1"/>
</dbReference>
<keyword evidence="4" id="KW-1185">Reference proteome</keyword>
<comment type="caution">
    <text evidence="3">The sequence shown here is derived from an EMBL/GenBank/DDBJ whole genome shotgun (WGS) entry which is preliminary data.</text>
</comment>